<name>A0A2H1E8T2_9FLAO</name>
<gene>
    <name evidence="1" type="ORF">MARIT_1338</name>
</gene>
<sequence>MGYFSYFMKKRFKIALNESGLKMKEVAEMLHINYDALRKGIDRGSMNNGYLILLEYKTGISKDYILEGRLPILKNKEDIILSLLDNDIIKLLDGLDKDKIVSYLSLREKEFQKMEVFNFFIEKQQASKRLRDIVEGKESK</sequence>
<accession>A0A2H1E8T2</accession>
<keyword evidence="2" id="KW-1185">Reference proteome</keyword>
<protein>
    <submittedName>
        <fullName evidence="1">Uncharacterized protein</fullName>
    </submittedName>
</protein>
<dbReference type="Proteomes" id="UP000231564">
    <property type="component" value="Chromosome MARIT"/>
</dbReference>
<dbReference type="AlphaFoldDB" id="A0A2H1E8T2"/>
<evidence type="ECO:0000313" key="1">
    <source>
        <dbReference type="EMBL" id="SFZ81905.1"/>
    </source>
</evidence>
<proteinExistence type="predicted"/>
<evidence type="ECO:0000313" key="2">
    <source>
        <dbReference type="Proteomes" id="UP000231564"/>
    </source>
</evidence>
<dbReference type="EMBL" id="LT634361">
    <property type="protein sequence ID" value="SFZ81905.1"/>
    <property type="molecule type" value="Genomic_DNA"/>
</dbReference>
<organism evidence="1 2">
    <name type="scientific">Tenacibaculum maritimum NCIMB 2154</name>
    <dbReference type="NCBI Taxonomy" id="1349785"/>
    <lineage>
        <taxon>Bacteria</taxon>
        <taxon>Pseudomonadati</taxon>
        <taxon>Bacteroidota</taxon>
        <taxon>Flavobacteriia</taxon>
        <taxon>Flavobacteriales</taxon>
        <taxon>Flavobacteriaceae</taxon>
        <taxon>Tenacibaculum</taxon>
    </lineage>
</organism>
<dbReference type="KEGG" id="tmar:MARIT_1338"/>
<reference evidence="1 2" key="1">
    <citation type="submission" date="2016-11" db="EMBL/GenBank/DDBJ databases">
        <authorList>
            <person name="Jaros S."/>
            <person name="Januszkiewicz K."/>
            <person name="Wedrychowicz H."/>
        </authorList>
    </citation>
    <scope>NUCLEOTIDE SEQUENCE [LARGE SCALE GENOMIC DNA]</scope>
    <source>
        <strain evidence="1">NCIMB 2154T</strain>
    </source>
</reference>